<keyword evidence="5 8" id="KW-0378">Hydrolase</keyword>
<dbReference type="CDD" id="cd07474">
    <property type="entry name" value="Peptidases_S8_subtilisin_Vpr-like"/>
    <property type="match status" value="1"/>
</dbReference>
<keyword evidence="2" id="KW-0134">Cell wall</keyword>
<feature type="domain" description="PA" evidence="13">
    <location>
        <begin position="469"/>
        <end position="548"/>
    </location>
</feature>
<dbReference type="PANTHER" id="PTHR43806">
    <property type="entry name" value="PEPTIDASE S8"/>
    <property type="match status" value="1"/>
</dbReference>
<dbReference type="GO" id="GO:0004252">
    <property type="term" value="F:serine-type endopeptidase activity"/>
    <property type="evidence" value="ECO:0007669"/>
    <property type="project" value="UniProtKB-UniRule"/>
</dbReference>
<feature type="active site" description="Charge relay system" evidence="7 8">
    <location>
        <position position="280"/>
    </location>
</feature>
<feature type="domain" description="Peptidase S8/S53" evidence="12">
    <location>
        <begin position="191"/>
        <end position="679"/>
    </location>
</feature>
<dbReference type="PANTHER" id="PTHR43806:SF11">
    <property type="entry name" value="CEREVISIN-RELATED"/>
    <property type="match status" value="1"/>
</dbReference>
<dbReference type="InterPro" id="IPR032109">
    <property type="entry name" value="Big_3_5"/>
</dbReference>
<accession>A0A1M5I9Y3</accession>
<dbReference type="GO" id="GO:0006508">
    <property type="term" value="P:proteolysis"/>
    <property type="evidence" value="ECO:0007669"/>
    <property type="project" value="UniProtKB-KW"/>
</dbReference>
<comment type="similarity">
    <text evidence="1 8 9">Belongs to the peptidase S8 family.</text>
</comment>
<evidence type="ECO:0000256" key="1">
    <source>
        <dbReference type="ARBA" id="ARBA00011073"/>
    </source>
</evidence>
<evidence type="ECO:0000256" key="8">
    <source>
        <dbReference type="PROSITE-ProRule" id="PRU01240"/>
    </source>
</evidence>
<dbReference type="PROSITE" id="PS00138">
    <property type="entry name" value="SUBTILASE_SER"/>
    <property type="match status" value="1"/>
</dbReference>
<evidence type="ECO:0000259" key="15">
    <source>
        <dbReference type="Pfam" id="PF16640"/>
    </source>
</evidence>
<dbReference type="PROSITE" id="PS00136">
    <property type="entry name" value="SUBTILASE_ASP"/>
    <property type="match status" value="1"/>
</dbReference>
<dbReference type="InterPro" id="IPR013783">
    <property type="entry name" value="Ig-like_fold"/>
</dbReference>
<dbReference type="PRINTS" id="PR00723">
    <property type="entry name" value="SUBTILISIN"/>
</dbReference>
<dbReference type="InterPro" id="IPR010435">
    <property type="entry name" value="C5a/SBT2-like_Fn3"/>
</dbReference>
<keyword evidence="4 11" id="KW-0732">Signal</keyword>
<keyword evidence="6 8" id="KW-0720">Serine protease</keyword>
<keyword evidence="3 8" id="KW-0645">Protease</keyword>
<protein>
    <submittedName>
        <fullName evidence="16">PA domain-containing protein</fullName>
    </submittedName>
</protein>
<dbReference type="Gene3D" id="2.60.40.10">
    <property type="entry name" value="Immunoglobulins"/>
    <property type="match status" value="2"/>
</dbReference>
<evidence type="ECO:0000313" key="16">
    <source>
        <dbReference type="EMBL" id="SHG24583.1"/>
    </source>
</evidence>
<keyword evidence="17" id="KW-1185">Reference proteome</keyword>
<dbReference type="SUPFAM" id="SSF52743">
    <property type="entry name" value="Subtilisin-like"/>
    <property type="match status" value="1"/>
</dbReference>
<dbReference type="InterPro" id="IPR015500">
    <property type="entry name" value="Peptidase_S8_subtilisin-rel"/>
</dbReference>
<evidence type="ECO:0000256" key="3">
    <source>
        <dbReference type="ARBA" id="ARBA00022670"/>
    </source>
</evidence>
<evidence type="ECO:0000256" key="9">
    <source>
        <dbReference type="RuleBase" id="RU003355"/>
    </source>
</evidence>
<gene>
    <name evidence="16" type="ORF">SAMN05443575_1797</name>
</gene>
<dbReference type="Pfam" id="PF02225">
    <property type="entry name" value="PA"/>
    <property type="match status" value="1"/>
</dbReference>
<dbReference type="AlphaFoldDB" id="A0A1M5I9Y3"/>
<evidence type="ECO:0000256" key="11">
    <source>
        <dbReference type="SAM" id="SignalP"/>
    </source>
</evidence>
<reference evidence="16 17" key="1">
    <citation type="submission" date="2016-11" db="EMBL/GenBank/DDBJ databases">
        <authorList>
            <person name="Jaros S."/>
            <person name="Januszkiewicz K."/>
            <person name="Wedrychowicz H."/>
        </authorList>
    </citation>
    <scope>NUCLEOTIDE SEQUENCE [LARGE SCALE GENOMIC DNA]</scope>
    <source>
        <strain evidence="16 17">DSM 45627</strain>
    </source>
</reference>
<dbReference type="InterPro" id="IPR000209">
    <property type="entry name" value="Peptidase_S8/S53_dom"/>
</dbReference>
<dbReference type="InterPro" id="IPR034213">
    <property type="entry name" value="S8_Vpr-like"/>
</dbReference>
<evidence type="ECO:0000256" key="2">
    <source>
        <dbReference type="ARBA" id="ARBA00022512"/>
    </source>
</evidence>
<organism evidence="16 17">
    <name type="scientific">Jatrophihabitans endophyticus</name>
    <dbReference type="NCBI Taxonomy" id="1206085"/>
    <lineage>
        <taxon>Bacteria</taxon>
        <taxon>Bacillati</taxon>
        <taxon>Actinomycetota</taxon>
        <taxon>Actinomycetes</taxon>
        <taxon>Jatrophihabitantales</taxon>
        <taxon>Jatrophihabitantaceae</taxon>
        <taxon>Jatrophihabitans</taxon>
    </lineage>
</organism>
<evidence type="ECO:0000256" key="7">
    <source>
        <dbReference type="PIRSR" id="PIRSR615500-1"/>
    </source>
</evidence>
<keyword evidence="2" id="KW-0964">Secreted</keyword>
<evidence type="ECO:0000256" key="6">
    <source>
        <dbReference type="ARBA" id="ARBA00022825"/>
    </source>
</evidence>
<dbReference type="GO" id="GO:0005975">
    <property type="term" value="P:carbohydrate metabolic process"/>
    <property type="evidence" value="ECO:0007669"/>
    <property type="project" value="UniProtKB-ARBA"/>
</dbReference>
<evidence type="ECO:0000256" key="5">
    <source>
        <dbReference type="ARBA" id="ARBA00022801"/>
    </source>
</evidence>
<feature type="domain" description="Bacterial Ig-like" evidence="15">
    <location>
        <begin position="1143"/>
        <end position="1234"/>
    </location>
</feature>
<evidence type="ECO:0000256" key="4">
    <source>
        <dbReference type="ARBA" id="ARBA00022729"/>
    </source>
</evidence>
<proteinExistence type="inferred from homology"/>
<dbReference type="EMBL" id="FQVU01000002">
    <property type="protein sequence ID" value="SHG24583.1"/>
    <property type="molecule type" value="Genomic_DNA"/>
</dbReference>
<dbReference type="InterPro" id="IPR022398">
    <property type="entry name" value="Peptidase_S8_His-AS"/>
</dbReference>
<dbReference type="InterPro" id="IPR023827">
    <property type="entry name" value="Peptidase_S8_Asp-AS"/>
</dbReference>
<name>A0A1M5I9Y3_9ACTN</name>
<feature type="domain" description="C5a peptidase/Subtilisin-like protease SBT2-like Fn3-like" evidence="14">
    <location>
        <begin position="718"/>
        <end position="822"/>
    </location>
</feature>
<dbReference type="InterPro" id="IPR003137">
    <property type="entry name" value="PA_domain"/>
</dbReference>
<dbReference type="InterPro" id="IPR050131">
    <property type="entry name" value="Peptidase_S8_subtilisin-like"/>
</dbReference>
<feature type="region of interest" description="Disordered" evidence="10">
    <location>
        <begin position="33"/>
        <end position="65"/>
    </location>
</feature>
<dbReference type="Pfam" id="PF00082">
    <property type="entry name" value="Peptidase_S8"/>
    <property type="match status" value="1"/>
</dbReference>
<evidence type="ECO:0000256" key="10">
    <source>
        <dbReference type="SAM" id="MobiDB-lite"/>
    </source>
</evidence>
<feature type="active site" description="Charge relay system" evidence="7 8">
    <location>
        <position position="623"/>
    </location>
</feature>
<dbReference type="PROSITE" id="PS00137">
    <property type="entry name" value="SUBTILASE_HIS"/>
    <property type="match status" value="1"/>
</dbReference>
<evidence type="ECO:0000259" key="13">
    <source>
        <dbReference type="Pfam" id="PF02225"/>
    </source>
</evidence>
<evidence type="ECO:0000259" key="14">
    <source>
        <dbReference type="Pfam" id="PF06280"/>
    </source>
</evidence>
<dbReference type="Gene3D" id="3.40.50.200">
    <property type="entry name" value="Peptidase S8/S53 domain"/>
    <property type="match status" value="2"/>
</dbReference>
<dbReference type="Proteomes" id="UP000186132">
    <property type="component" value="Unassembled WGS sequence"/>
</dbReference>
<sequence length="1235" mass="124806">MALIRSGGRSLPLAVAVTTAAVVATSFAAATTAGAAPASKKPSPGIATPSHSLHGKTAGKSLGSLPAGVPKKGSYGFLLTLDAKSTVAAAKAARAQGKAAARSAAKTQSAKIATVQRSVTGDLPDGSKVIYRTRSVVAGVAVRTDVKNYGALRGIDGVTGVYPITPKKPTNSYAVPHQNAPQAWQTYGDRGQNATIAIIDTGIDYTHTDFGGPGTQAAYAQAGSSAQQANPTVLPTDKVIGGYDFAGDDYNADPTADPDGSFPYQPIPRPDNNPLDCNGHGSHVAGTAAGQGVNADGSTYTGTYGTGTSFDNFKIGPGMAPEAKLYAFRVFGCEGSTDLTGAAIEAAIDPNGDGDPADHVDVANLSLGSDFAPPGDADTVLVQKATDAGVTMAIASGNNGDLYDTGGSPGNAPSALTVAASQDASAVVDSLNVTAPAPAKYPAERSIAYDWANDPDLAGDVARLTDPTNLTGCKALNAADAAAVNGKIAFVNWHDAAPECGSVARSGNLAAAGATGFIFGSDAESFSAGITGSAKIPGVLVAQSGATAIRNQLAAGTTVTIGSTTANGTKQEDESLNETLADFSSRGVRGKDGVKPDVTAVGSTVFSAADGTGTEGVNESGTSMATPMTAGLAGLVTSQHPEWSAEQVKADIMNTAGQDLYTGTNHTGDTYAPNRVGAGRIDAKAALDNTVLAYTTGTGVPTGTVSASFGPLEVTKDTQLQKTITVQNTGAAAATYDVDFDDRTIIPGAEYSVSPATVTVAAGETSTVTVTLTLTRNQLTKTIDPTVSREQAGVPREYVADASGLVTLTPTSGNVPGLRVPVYAAPRPTSTMTQAKSVTLPSGQVATAELPFTGDRVNQGSGATKVQSLVAGFELQATSGKAPTCSATVTTGCVHSAEELGADLKYVGTTSNAPQLIANDEDPLASEGNGLAYFAVSMQGPWRTPAGYQDAEVYIDSTGDGKADVVTYSTRLPSGADQTDVLVAQTVDLNTGKTLDVEGLDARLGDTDAALFDSDTLVLPVGLQYLPGLSSTKSRISYSVLTFTGSSSGPVDQVGDVGSDNTLVGAKTMDVLNPGVAVYGSYNGDTDPLLYVDSPNTFVKIRRDAKAYAADGAQGALLVHFHNAVGNKAQLVSFAKTKSTVGLTMTPNPATHGKKLSGVVTVTASNGVAPTGTVTLKRVTGGGAPATVATGKLVNGKVTLGYTPKNAGTYKYQASYSGDSLYAAGNSAAVSVKIK</sequence>
<feature type="active site" description="Charge relay system" evidence="7 8">
    <location>
        <position position="200"/>
    </location>
</feature>
<feature type="chain" id="PRO_5012861254" evidence="11">
    <location>
        <begin position="36"/>
        <end position="1235"/>
    </location>
</feature>
<dbReference type="Pfam" id="PF16640">
    <property type="entry name" value="Big_3_5"/>
    <property type="match status" value="1"/>
</dbReference>
<feature type="signal peptide" evidence="11">
    <location>
        <begin position="1"/>
        <end position="35"/>
    </location>
</feature>
<dbReference type="STRING" id="1206085.SAMN05443575_1797"/>
<evidence type="ECO:0000313" key="17">
    <source>
        <dbReference type="Proteomes" id="UP000186132"/>
    </source>
</evidence>
<evidence type="ECO:0000259" key="12">
    <source>
        <dbReference type="Pfam" id="PF00082"/>
    </source>
</evidence>
<dbReference type="PROSITE" id="PS51892">
    <property type="entry name" value="SUBTILASE"/>
    <property type="match status" value="1"/>
</dbReference>
<dbReference type="InterPro" id="IPR036852">
    <property type="entry name" value="Peptidase_S8/S53_dom_sf"/>
</dbReference>
<dbReference type="InterPro" id="IPR023828">
    <property type="entry name" value="Peptidase_S8_Ser-AS"/>
</dbReference>
<dbReference type="Pfam" id="PF06280">
    <property type="entry name" value="fn3_5"/>
    <property type="match status" value="1"/>
</dbReference>